<feature type="non-terminal residue" evidence="1">
    <location>
        <position position="75"/>
    </location>
</feature>
<gene>
    <name evidence="1" type="ORF">LK487_18820</name>
</gene>
<accession>A0AAW4WR23</accession>
<dbReference type="Gene3D" id="1.10.260.40">
    <property type="entry name" value="lambda repressor-like DNA-binding domains"/>
    <property type="match status" value="1"/>
</dbReference>
<name>A0AAW4WR23_9FIRM</name>
<dbReference type="EMBL" id="JAJFBX010000459">
    <property type="protein sequence ID" value="MCC2749026.1"/>
    <property type="molecule type" value="Genomic_DNA"/>
</dbReference>
<feature type="non-terminal residue" evidence="1">
    <location>
        <position position="1"/>
    </location>
</feature>
<dbReference type="InterPro" id="IPR010982">
    <property type="entry name" value="Lambda_DNA-bd_dom_sf"/>
</dbReference>
<protein>
    <recommendedName>
        <fullName evidence="3">LacI family transcriptional regulator</fullName>
    </recommendedName>
</protein>
<evidence type="ECO:0000313" key="1">
    <source>
        <dbReference type="EMBL" id="MCC2749026.1"/>
    </source>
</evidence>
<organism evidence="1 2">
    <name type="scientific">Agathobacter rectalis</name>
    <dbReference type="NCBI Taxonomy" id="39491"/>
    <lineage>
        <taxon>Bacteria</taxon>
        <taxon>Bacillati</taxon>
        <taxon>Bacillota</taxon>
        <taxon>Clostridia</taxon>
        <taxon>Lachnospirales</taxon>
        <taxon>Lachnospiraceae</taxon>
        <taxon>Agathobacter</taxon>
    </lineage>
</organism>
<dbReference type="Proteomes" id="UP001197847">
    <property type="component" value="Unassembled WGS sequence"/>
</dbReference>
<evidence type="ECO:0000313" key="2">
    <source>
        <dbReference type="Proteomes" id="UP001197847"/>
    </source>
</evidence>
<evidence type="ECO:0008006" key="3">
    <source>
        <dbReference type="Google" id="ProtNLM"/>
    </source>
</evidence>
<dbReference type="Gene3D" id="3.40.50.2300">
    <property type="match status" value="1"/>
</dbReference>
<proteinExistence type="predicted"/>
<sequence>IADNVRAIATKLGYRSNPLASSLRTGKTHILGFISEEVATTPYAGGMILGAQTAASQFGYMLITVSTDGENSESE</sequence>
<reference evidence="1" key="1">
    <citation type="submission" date="2021-10" db="EMBL/GenBank/DDBJ databases">
        <title>Collection of gut derived symbiotic bacterial strains cultured from healthy donors.</title>
        <authorList>
            <person name="Lin H."/>
            <person name="Littmann E."/>
            <person name="Claire K."/>
            <person name="Pamer E."/>
        </authorList>
    </citation>
    <scope>NUCLEOTIDE SEQUENCE</scope>
    <source>
        <strain evidence="1">MSK.22.92</strain>
    </source>
</reference>
<dbReference type="AlphaFoldDB" id="A0AAW4WR23"/>
<comment type="caution">
    <text evidence="1">The sequence shown here is derived from an EMBL/GenBank/DDBJ whole genome shotgun (WGS) entry which is preliminary data.</text>
</comment>
<dbReference type="GO" id="GO:0003677">
    <property type="term" value="F:DNA binding"/>
    <property type="evidence" value="ECO:0007669"/>
    <property type="project" value="InterPro"/>
</dbReference>